<name>A0ABP7J7T1_9ACTN</name>
<dbReference type="InterPro" id="IPR052158">
    <property type="entry name" value="INH-QAR"/>
</dbReference>
<evidence type="ECO:0000313" key="6">
    <source>
        <dbReference type="Proteomes" id="UP001500888"/>
    </source>
</evidence>
<gene>
    <name evidence="5" type="ORF">GCM10022226_68890</name>
</gene>
<dbReference type="SUPFAM" id="SSF52317">
    <property type="entry name" value="Class I glutamine amidotransferase-like"/>
    <property type="match status" value="1"/>
</dbReference>
<evidence type="ECO:0000256" key="2">
    <source>
        <dbReference type="ARBA" id="ARBA00023163"/>
    </source>
</evidence>
<feature type="compositionally biased region" description="Low complexity" evidence="3">
    <location>
        <begin position="341"/>
        <end position="351"/>
    </location>
</feature>
<dbReference type="InterPro" id="IPR018060">
    <property type="entry name" value="HTH_AraC"/>
</dbReference>
<reference evidence="6" key="1">
    <citation type="journal article" date="2019" name="Int. J. Syst. Evol. Microbiol.">
        <title>The Global Catalogue of Microorganisms (GCM) 10K type strain sequencing project: providing services to taxonomists for standard genome sequencing and annotation.</title>
        <authorList>
            <consortium name="The Broad Institute Genomics Platform"/>
            <consortium name="The Broad Institute Genome Sequencing Center for Infectious Disease"/>
            <person name="Wu L."/>
            <person name="Ma J."/>
        </authorList>
    </citation>
    <scope>NUCLEOTIDE SEQUENCE [LARGE SCALE GENOMIC DNA]</scope>
    <source>
        <strain evidence="6">JCM 16908</strain>
    </source>
</reference>
<comment type="caution">
    <text evidence="5">The sequence shown here is derived from an EMBL/GenBank/DDBJ whole genome shotgun (WGS) entry which is preliminary data.</text>
</comment>
<dbReference type="Proteomes" id="UP001500888">
    <property type="component" value="Unassembled WGS sequence"/>
</dbReference>
<dbReference type="Gene3D" id="3.40.50.880">
    <property type="match status" value="1"/>
</dbReference>
<protein>
    <submittedName>
        <fullName evidence="5">DJ-1/PfpI family protein</fullName>
    </submittedName>
</protein>
<feature type="domain" description="HTH araC/xylS-type" evidence="4">
    <location>
        <begin position="240"/>
        <end position="338"/>
    </location>
</feature>
<keyword evidence="2" id="KW-0804">Transcription</keyword>
<accession>A0ABP7J7T1</accession>
<feature type="region of interest" description="Disordered" evidence="3">
    <location>
        <begin position="341"/>
        <end position="362"/>
    </location>
</feature>
<dbReference type="SMART" id="SM00342">
    <property type="entry name" value="HTH_ARAC"/>
    <property type="match status" value="1"/>
</dbReference>
<evidence type="ECO:0000256" key="1">
    <source>
        <dbReference type="ARBA" id="ARBA00023015"/>
    </source>
</evidence>
<dbReference type="Pfam" id="PF01965">
    <property type="entry name" value="DJ-1_PfpI"/>
    <property type="match status" value="1"/>
</dbReference>
<evidence type="ECO:0000256" key="3">
    <source>
        <dbReference type="SAM" id="MobiDB-lite"/>
    </source>
</evidence>
<evidence type="ECO:0000313" key="5">
    <source>
        <dbReference type="EMBL" id="GAA3837072.1"/>
    </source>
</evidence>
<dbReference type="PANTHER" id="PTHR43130:SF3">
    <property type="entry name" value="HTH-TYPE TRANSCRIPTIONAL REGULATOR RV1931C"/>
    <property type="match status" value="1"/>
</dbReference>
<dbReference type="CDD" id="cd03137">
    <property type="entry name" value="GATase1_AraC_1"/>
    <property type="match status" value="1"/>
</dbReference>
<dbReference type="SUPFAM" id="SSF46689">
    <property type="entry name" value="Homeodomain-like"/>
    <property type="match status" value="2"/>
</dbReference>
<proteinExistence type="predicted"/>
<dbReference type="Gene3D" id="1.10.10.60">
    <property type="entry name" value="Homeodomain-like"/>
    <property type="match status" value="1"/>
</dbReference>
<dbReference type="PANTHER" id="PTHR43130">
    <property type="entry name" value="ARAC-FAMILY TRANSCRIPTIONAL REGULATOR"/>
    <property type="match status" value="1"/>
</dbReference>
<dbReference type="InterPro" id="IPR009057">
    <property type="entry name" value="Homeodomain-like_sf"/>
</dbReference>
<dbReference type="InterPro" id="IPR029062">
    <property type="entry name" value="Class_I_gatase-like"/>
</dbReference>
<dbReference type="EMBL" id="BAAAZR010000039">
    <property type="protein sequence ID" value="GAA3837072.1"/>
    <property type="molecule type" value="Genomic_DNA"/>
</dbReference>
<keyword evidence="1" id="KW-0805">Transcription regulation</keyword>
<keyword evidence="6" id="KW-1185">Reference proteome</keyword>
<dbReference type="InterPro" id="IPR002818">
    <property type="entry name" value="DJ-1/PfpI"/>
</dbReference>
<dbReference type="Pfam" id="PF12833">
    <property type="entry name" value="HTH_18"/>
    <property type="match status" value="1"/>
</dbReference>
<organism evidence="5 6">
    <name type="scientific">Sphaerisporangium flaviroseum</name>
    <dbReference type="NCBI Taxonomy" id="509199"/>
    <lineage>
        <taxon>Bacteria</taxon>
        <taxon>Bacillati</taxon>
        <taxon>Actinomycetota</taxon>
        <taxon>Actinomycetes</taxon>
        <taxon>Streptosporangiales</taxon>
        <taxon>Streptosporangiaceae</taxon>
        <taxon>Sphaerisporangium</taxon>
    </lineage>
</organism>
<evidence type="ECO:0000259" key="4">
    <source>
        <dbReference type="PROSITE" id="PS01124"/>
    </source>
</evidence>
<sequence>MTSLRDAAPTSAAGAGVPAHGRGPERLFVVVGYDDAELLDIACVTTSLETANRLGARPPYRILLATPGGKGVGCSTGLKLEGQQILERLKGPIDTLLVSGGYGHERAAADTRLTAHVRRLAAESRRVASVCTGASVLAAAGLLAGRRVTTHWAWARRLADRNPGVEVDPAPLFIRDGQVYTSAGVTSALDLTLAFIEDDHGARLSRWVARALVTYLQRPGNQAQMSMFVSAPPPEHALVRRLAEYIATHLDEELDTATLAARAGVSERHLHRLFLEHLGHSPARFVRRARTEAAAHLLSSTTLPVSAVARRCGFGSAETLRQAFLDIYGVPPSRYRMAYGPAAQDGAAGDPMPRDPFPLSAW</sequence>
<dbReference type="PROSITE" id="PS01124">
    <property type="entry name" value="HTH_ARAC_FAMILY_2"/>
    <property type="match status" value="1"/>
</dbReference>